<feature type="transmembrane region" description="Helical" evidence="1">
    <location>
        <begin position="94"/>
        <end position="115"/>
    </location>
</feature>
<feature type="transmembrane region" description="Helical" evidence="1">
    <location>
        <begin position="32"/>
        <end position="51"/>
    </location>
</feature>
<evidence type="ECO:0000313" key="2">
    <source>
        <dbReference type="EMBL" id="KPL57718.1"/>
    </source>
</evidence>
<keyword evidence="1" id="KW-1133">Transmembrane helix</keyword>
<sequence length="164" mass="19380">MRQRFEKNTLRFLMVLGLFMSFKLIRKPPTKDWMLIFLFKGYIASILDKLAVTKDKVIYPVNLFKWFDISFIFDYLLFPIVCVSYNQATKTSNVLGIIVKSFYFSVPMSIMEYFFETRTSLIKFKNGWNIYTSFITLNLTLIISRAFIALIRKSDNTIVPKNKD</sequence>
<dbReference type="EMBL" id="LIXZ01000029">
    <property type="protein sequence ID" value="KPL57718.1"/>
    <property type="molecule type" value="Genomic_DNA"/>
</dbReference>
<feature type="transmembrane region" description="Helical" evidence="1">
    <location>
        <begin position="63"/>
        <end position="88"/>
    </location>
</feature>
<keyword evidence="1" id="KW-0812">Transmembrane</keyword>
<comment type="caution">
    <text evidence="2">The sequence shown here is derived from an EMBL/GenBank/DDBJ whole genome shotgun (WGS) entry which is preliminary data.</text>
</comment>
<dbReference type="PATRIC" id="fig|218284.4.peg.2695"/>
<dbReference type="RefSeq" id="WP_060674915.1">
    <property type="nucleotide sequence ID" value="NZ_LIXZ01000029.1"/>
</dbReference>
<evidence type="ECO:0000313" key="3">
    <source>
        <dbReference type="Proteomes" id="UP000050398"/>
    </source>
</evidence>
<evidence type="ECO:0000256" key="1">
    <source>
        <dbReference type="SAM" id="Phobius"/>
    </source>
</evidence>
<dbReference type="NCBIfam" id="NF041644">
    <property type="entry name" value="CBO0543_fam"/>
    <property type="match status" value="1"/>
</dbReference>
<keyword evidence="1" id="KW-0472">Membrane</keyword>
<name>A0A0P6VTR0_9BACI</name>
<organism evidence="2 3">
    <name type="scientific">Rossellomorea vietnamensis</name>
    <dbReference type="NCBI Taxonomy" id="218284"/>
    <lineage>
        <taxon>Bacteria</taxon>
        <taxon>Bacillati</taxon>
        <taxon>Bacillota</taxon>
        <taxon>Bacilli</taxon>
        <taxon>Bacillales</taxon>
        <taxon>Bacillaceae</taxon>
        <taxon>Rossellomorea</taxon>
    </lineage>
</organism>
<dbReference type="InterPro" id="IPR048147">
    <property type="entry name" value="CBO0543-like"/>
</dbReference>
<dbReference type="AlphaFoldDB" id="A0A0P6VTR0"/>
<proteinExistence type="predicted"/>
<dbReference type="OrthoDB" id="2622010at2"/>
<reference evidence="2 3" key="1">
    <citation type="submission" date="2015-08" db="EMBL/GenBank/DDBJ databases">
        <title>Draft Genome Sequence of Bacillus vietnamensis UCD-SED5.</title>
        <authorList>
            <person name="Lee R.D."/>
            <person name="Jospin G."/>
            <person name="Lang J.M."/>
            <person name="Coil D.A."/>
            <person name="Eisen J.A."/>
        </authorList>
    </citation>
    <scope>NUCLEOTIDE SEQUENCE [LARGE SCALE GENOMIC DNA]</scope>
    <source>
        <strain evidence="2 3">UCD-SED5</strain>
    </source>
</reference>
<gene>
    <name evidence="2" type="ORF">AM506_20775</name>
</gene>
<feature type="transmembrane region" description="Helical" evidence="1">
    <location>
        <begin position="127"/>
        <end position="151"/>
    </location>
</feature>
<protein>
    <submittedName>
        <fullName evidence="2">Uncharacterized protein</fullName>
    </submittedName>
</protein>
<accession>A0A0P6VTR0</accession>
<dbReference type="Proteomes" id="UP000050398">
    <property type="component" value="Unassembled WGS sequence"/>
</dbReference>